<keyword evidence="3" id="KW-0812">Transmembrane</keyword>
<dbReference type="InterPro" id="IPR050952">
    <property type="entry name" value="TRIM-NHL_E3_ligases"/>
</dbReference>
<feature type="repeat" description="NHL" evidence="2">
    <location>
        <begin position="356"/>
        <end position="397"/>
    </location>
</feature>
<dbReference type="Proteomes" id="UP000663852">
    <property type="component" value="Unassembled WGS sequence"/>
</dbReference>
<dbReference type="PANTHER" id="PTHR24104">
    <property type="entry name" value="E3 UBIQUITIN-PROTEIN LIGASE NHLRC1-RELATED"/>
    <property type="match status" value="1"/>
</dbReference>
<sequence length="399" mass="45274">MKTCNQTKHIPTPILDIEVLSNIIPRYKFEFESILLNTLFSDLKRRKISTMNKNKKMISKFTSIDLNTVESVTSNERFRKKNVLLFISSMILIVIIVIIPIIIVKITKKKNITTIPTTISKEESTIQIITSTILISQQILLSKNSSWKQNGTTIAGGHGFGDSLQHLKYPQGIIIDDEKNLYCADWANHRIVKWKYNNNIGEIIVGNRGQGNLYDQLNGPMCVIRNKQENSLIICDVADDEKDEIRRWKIGEKEGTLIAGGNGKGNNLNQLNATFFIHIDKSNSLYVSDKQNNRVMKWKKDAKEGILVAGGIYHENTFEKLNGPTGLFVTDLGQIFVVDSNNNLIMRWNENDNKSEIVVGQDGSTNLYNPTGLSFDIDGNLYVADWGNDRIQRFDIEFN</sequence>
<keyword evidence="3" id="KW-1133">Transmembrane helix</keyword>
<dbReference type="SUPFAM" id="SSF101898">
    <property type="entry name" value="NHL repeat"/>
    <property type="match status" value="1"/>
</dbReference>
<evidence type="ECO:0000313" key="4">
    <source>
        <dbReference type="EMBL" id="CAF1435368.1"/>
    </source>
</evidence>
<proteinExistence type="predicted"/>
<comment type="caution">
    <text evidence="4">The sequence shown here is derived from an EMBL/GenBank/DDBJ whole genome shotgun (WGS) entry which is preliminary data.</text>
</comment>
<dbReference type="CDD" id="cd05819">
    <property type="entry name" value="NHL"/>
    <property type="match status" value="1"/>
</dbReference>
<dbReference type="PANTHER" id="PTHR24104:SF25">
    <property type="entry name" value="PROTEIN LIN-41"/>
    <property type="match status" value="1"/>
</dbReference>
<keyword evidence="1" id="KW-0677">Repeat</keyword>
<dbReference type="EMBL" id="CAJNOJ010000403">
    <property type="protein sequence ID" value="CAF1435368.1"/>
    <property type="molecule type" value="Genomic_DNA"/>
</dbReference>
<dbReference type="OrthoDB" id="10018185at2759"/>
<evidence type="ECO:0000256" key="3">
    <source>
        <dbReference type="SAM" id="Phobius"/>
    </source>
</evidence>
<protein>
    <recommendedName>
        <fullName evidence="6">NHL repeat containing protein</fullName>
    </recommendedName>
</protein>
<feature type="transmembrane region" description="Helical" evidence="3">
    <location>
        <begin position="83"/>
        <end position="103"/>
    </location>
</feature>
<evidence type="ECO:0008006" key="6">
    <source>
        <dbReference type="Google" id="ProtNLM"/>
    </source>
</evidence>
<name>A0A815NEA8_ADIRI</name>
<keyword evidence="3" id="KW-0472">Membrane</keyword>
<dbReference type="Gene3D" id="2.120.10.30">
    <property type="entry name" value="TolB, C-terminal domain"/>
    <property type="match status" value="1"/>
</dbReference>
<dbReference type="GO" id="GO:0008270">
    <property type="term" value="F:zinc ion binding"/>
    <property type="evidence" value="ECO:0007669"/>
    <property type="project" value="UniProtKB-KW"/>
</dbReference>
<dbReference type="InterPro" id="IPR001258">
    <property type="entry name" value="NHL_repeat"/>
</dbReference>
<dbReference type="InterPro" id="IPR011042">
    <property type="entry name" value="6-blade_b-propeller_TolB-like"/>
</dbReference>
<evidence type="ECO:0000256" key="1">
    <source>
        <dbReference type="ARBA" id="ARBA00022737"/>
    </source>
</evidence>
<dbReference type="PROSITE" id="PS51125">
    <property type="entry name" value="NHL"/>
    <property type="match status" value="1"/>
</dbReference>
<dbReference type="Pfam" id="PF01436">
    <property type="entry name" value="NHL"/>
    <property type="match status" value="1"/>
</dbReference>
<gene>
    <name evidence="4" type="ORF">EDS130_LOCUS38489</name>
</gene>
<dbReference type="AlphaFoldDB" id="A0A815NEA8"/>
<evidence type="ECO:0000313" key="5">
    <source>
        <dbReference type="Proteomes" id="UP000663852"/>
    </source>
</evidence>
<accession>A0A815NEA8</accession>
<evidence type="ECO:0000256" key="2">
    <source>
        <dbReference type="PROSITE-ProRule" id="PRU00504"/>
    </source>
</evidence>
<organism evidence="4 5">
    <name type="scientific">Adineta ricciae</name>
    <name type="common">Rotifer</name>
    <dbReference type="NCBI Taxonomy" id="249248"/>
    <lineage>
        <taxon>Eukaryota</taxon>
        <taxon>Metazoa</taxon>
        <taxon>Spiralia</taxon>
        <taxon>Gnathifera</taxon>
        <taxon>Rotifera</taxon>
        <taxon>Eurotatoria</taxon>
        <taxon>Bdelloidea</taxon>
        <taxon>Adinetida</taxon>
        <taxon>Adinetidae</taxon>
        <taxon>Adineta</taxon>
    </lineage>
</organism>
<reference evidence="4" key="1">
    <citation type="submission" date="2021-02" db="EMBL/GenBank/DDBJ databases">
        <authorList>
            <person name="Nowell W R."/>
        </authorList>
    </citation>
    <scope>NUCLEOTIDE SEQUENCE</scope>
</reference>